<keyword evidence="3" id="KW-1185">Reference proteome</keyword>
<proteinExistence type="predicted"/>
<reference evidence="2 3" key="1">
    <citation type="submission" date="2018-04" db="EMBL/GenBank/DDBJ databases">
        <authorList>
            <person name="Harrington T."/>
            <person name="Washburn E."/>
            <person name="Bricker J."/>
            <person name="McKinney A."/>
            <person name="Betsko A.J."/>
            <person name="Garlena R.A."/>
            <person name="Russell D.A."/>
            <person name="Pope W.A."/>
            <person name="Jacobs-Sera D."/>
            <person name="Hatfull G.F."/>
        </authorList>
    </citation>
    <scope>NUCLEOTIDE SEQUENCE [LARGE SCALE GENOMIC DNA]</scope>
</reference>
<feature type="compositionally biased region" description="Basic and acidic residues" evidence="1">
    <location>
        <begin position="141"/>
        <end position="154"/>
    </location>
</feature>
<name>A0A2Z4Q678_9CAUD</name>
<dbReference type="GeneID" id="54993242"/>
<evidence type="ECO:0000313" key="3">
    <source>
        <dbReference type="Proteomes" id="UP000250535"/>
    </source>
</evidence>
<organism evidence="2 3">
    <name type="scientific">Microbacterium phage MementoMori</name>
    <dbReference type="NCBI Taxonomy" id="2201436"/>
    <lineage>
        <taxon>Viruses</taxon>
        <taxon>Duplodnaviria</taxon>
        <taxon>Heunggongvirae</taxon>
        <taxon>Uroviricota</taxon>
        <taxon>Caudoviricetes</taxon>
        <taxon>Kutznervirinae</taxon>
        <taxon>Mementomorivirus</taxon>
        <taxon>Mementomorivirus mementomori</taxon>
    </lineage>
</organism>
<protein>
    <submittedName>
        <fullName evidence="2">MuF-like minor capsid protein</fullName>
    </submittedName>
</protein>
<sequence length="305" mass="33348">MADDMNVTSPSVAFARQARMEARIEHALGMALRGFLGDVRDLAEAQGNRLGAASVHERWTYYTSPYILEQRLPTDVAEYVSESVAQSTLPDDVFNTVTSVFQAAGDQQWSAAEVSATLAEALAVEGREAFLTAAGTTARSKTRDAARKRAEAARKAAVSARSATARANAAQAEPEPEEPKRPRRRNGADWGALDEGGMSWMDRMKRDARTAVTGLDGMLSTAEMRRRGMPYKMWVTRRDERVRHEHAAADTQTVPTEQPFTVGGVPMMHPGDRSAPARLTVNCRCITIGVDREVRGTTDLPFIAP</sequence>
<dbReference type="EMBL" id="MH271303">
    <property type="protein sequence ID" value="AWY05269.1"/>
    <property type="molecule type" value="Genomic_DNA"/>
</dbReference>
<evidence type="ECO:0000256" key="1">
    <source>
        <dbReference type="SAM" id="MobiDB-lite"/>
    </source>
</evidence>
<feature type="region of interest" description="Disordered" evidence="1">
    <location>
        <begin position="135"/>
        <end position="196"/>
    </location>
</feature>
<dbReference type="Proteomes" id="UP000250535">
    <property type="component" value="Segment"/>
</dbReference>
<dbReference type="RefSeq" id="YP_009802687.1">
    <property type="nucleotide sequence ID" value="NC_047987.1"/>
</dbReference>
<gene>
    <name evidence="2" type="primary">15</name>
    <name evidence="2" type="ORF">SEA_MEMENTOMORI_15</name>
</gene>
<dbReference type="KEGG" id="vg:54993242"/>
<evidence type="ECO:0000313" key="2">
    <source>
        <dbReference type="EMBL" id="AWY05269.1"/>
    </source>
</evidence>
<feature type="compositionally biased region" description="Low complexity" evidence="1">
    <location>
        <begin position="155"/>
        <end position="173"/>
    </location>
</feature>
<accession>A0A2Z4Q678</accession>